<evidence type="ECO:0000256" key="6">
    <source>
        <dbReference type="ARBA" id="ARBA00023010"/>
    </source>
</evidence>
<evidence type="ECO:0000256" key="4">
    <source>
        <dbReference type="ARBA" id="ARBA00022816"/>
    </source>
</evidence>
<dbReference type="GO" id="GO:0000822">
    <property type="term" value="F:inositol hexakisphosphate binding"/>
    <property type="evidence" value="ECO:0007669"/>
    <property type="project" value="TreeGrafter"/>
</dbReference>
<keyword evidence="8" id="KW-0539">Nucleus</keyword>
<evidence type="ECO:0000256" key="12">
    <source>
        <dbReference type="SAM" id="MobiDB-lite"/>
    </source>
</evidence>
<keyword evidence="11" id="KW-0175">Coiled coil</keyword>
<reference evidence="13 14" key="1">
    <citation type="journal article" date="2023" name="G3 (Bethesda)">
        <title>A haplotype-resolved chromosome-scale genome for Quercus rubra L. provides insights into the genetics of adaptive traits for red oak species.</title>
        <authorList>
            <person name="Kapoor B."/>
            <person name="Jenkins J."/>
            <person name="Schmutz J."/>
            <person name="Zhebentyayeva T."/>
            <person name="Kuelheim C."/>
            <person name="Coggeshall M."/>
            <person name="Heim C."/>
            <person name="Lasky J.R."/>
            <person name="Leites L."/>
            <person name="Islam-Faridi N."/>
            <person name="Romero-Severson J."/>
            <person name="DeLeo V.L."/>
            <person name="Lucas S.M."/>
            <person name="Lazic D."/>
            <person name="Gailing O."/>
            <person name="Carlson J."/>
            <person name="Staton M."/>
        </authorList>
    </citation>
    <scope>NUCLEOTIDE SEQUENCE [LARGE SCALE GENOMIC DNA]</scope>
    <source>
        <strain evidence="13">Pseudo-F2</strain>
    </source>
</reference>
<organism evidence="13 14">
    <name type="scientific">Quercus rubra</name>
    <name type="common">Northern red oak</name>
    <name type="synonym">Quercus borealis</name>
    <dbReference type="NCBI Taxonomy" id="3512"/>
    <lineage>
        <taxon>Eukaryota</taxon>
        <taxon>Viridiplantae</taxon>
        <taxon>Streptophyta</taxon>
        <taxon>Embryophyta</taxon>
        <taxon>Tracheophyta</taxon>
        <taxon>Spermatophyta</taxon>
        <taxon>Magnoliopsida</taxon>
        <taxon>eudicotyledons</taxon>
        <taxon>Gunneridae</taxon>
        <taxon>Pentapetalae</taxon>
        <taxon>rosids</taxon>
        <taxon>fabids</taxon>
        <taxon>Fagales</taxon>
        <taxon>Fagaceae</taxon>
        <taxon>Quercus</taxon>
    </lineage>
</organism>
<feature type="coiled-coil region" evidence="11">
    <location>
        <begin position="148"/>
        <end position="203"/>
    </location>
</feature>
<comment type="caution">
    <text evidence="13">The sequence shown here is derived from an EMBL/GenBank/DDBJ whole genome shotgun (WGS) entry which is preliminary data.</text>
</comment>
<dbReference type="Gene3D" id="1.25.40.510">
    <property type="entry name" value="GLE1-like"/>
    <property type="match status" value="1"/>
</dbReference>
<evidence type="ECO:0000313" key="14">
    <source>
        <dbReference type="Proteomes" id="UP001324115"/>
    </source>
</evidence>
<evidence type="ECO:0000256" key="1">
    <source>
        <dbReference type="ARBA" id="ARBA00004567"/>
    </source>
</evidence>
<evidence type="ECO:0000256" key="7">
    <source>
        <dbReference type="ARBA" id="ARBA00023132"/>
    </source>
</evidence>
<gene>
    <name evidence="13" type="ORF">RGQ29_032754</name>
</gene>
<comment type="similarity">
    <text evidence="2">Belongs to the GLE1 family.</text>
</comment>
<dbReference type="GO" id="GO:0005737">
    <property type="term" value="C:cytoplasm"/>
    <property type="evidence" value="ECO:0007669"/>
    <property type="project" value="TreeGrafter"/>
</dbReference>
<dbReference type="PANTHER" id="PTHR12960">
    <property type="entry name" value="GLE-1-RELATED"/>
    <property type="match status" value="1"/>
</dbReference>
<dbReference type="Proteomes" id="UP001324115">
    <property type="component" value="Unassembled WGS sequence"/>
</dbReference>
<feature type="compositionally biased region" description="Basic and acidic residues" evidence="12">
    <location>
        <begin position="287"/>
        <end position="298"/>
    </location>
</feature>
<comment type="subcellular location">
    <subcellularLocation>
        <location evidence="1">Nucleus</location>
        <location evidence="1">Nuclear pore complex</location>
    </subcellularLocation>
</comment>
<keyword evidence="5" id="KW-0653">Protein transport</keyword>
<evidence type="ECO:0000313" key="13">
    <source>
        <dbReference type="EMBL" id="KAK4549310.1"/>
    </source>
</evidence>
<dbReference type="PANTHER" id="PTHR12960:SF0">
    <property type="entry name" value="MRNA EXPORT FACTOR GLE1"/>
    <property type="match status" value="1"/>
</dbReference>
<dbReference type="Pfam" id="PF07817">
    <property type="entry name" value="GLE1"/>
    <property type="match status" value="1"/>
</dbReference>
<evidence type="ECO:0000256" key="10">
    <source>
        <dbReference type="ARBA" id="ARBA00029983"/>
    </source>
</evidence>
<sequence>MTGFQIITIMGVIKLEPRCPQRIDGMAIDPEPNWKFDALLSELNSLETKLSSSTNVPAPFAKSRPRYFSNGKSSGKSCKPFIMRVFEDEIDDTDSEGEEDRSSVAATRFNCDAIYLSNDSDDESTFKDQSYLMDEVRIVEGALCELTHEHHLEDKEEIRNKISALETDLRSGSEKSTSALTQVEKYREARNEMDRKLDTQYQRKIAEALDNHLTAVQRDHELRSQIEERKIRSDAAYEEAKRREKALQEEKIRQEKSKAESEARLRAEEAKRAALEAERRAALEAERRAVKETAERQAIETSTRVAARAAQEEDAGRQMNANSAKKSQSASNVLWAAESALNLEQARIQRLKEVDEGKPGFEDLSSYEKLIGRLIRQISGSTEVVREKSREIIKIFNDPHCPQSVMVAAFAKLVVSRCTSPNTDAFACGHVIVLVTSQVPHAMDLLLAEFHRACIYTVPKHITYSELAFECEEAYYQALGYRVIDRKLESTKDYLTRLASYMELYGALIQTEVQGVQNTHGLKEGWAWIARFLNTLPANRYTAVALSAFLKTAGFALFRKYKSQFMKVLSNISNNFLQELKACEDPGLNATILEIQSYLEDKRFLKEPVGRALQSSLLSTVSIPEGQDPDYHRSSGRYY</sequence>
<dbReference type="InterPro" id="IPR038506">
    <property type="entry name" value="GLE1-like_sf"/>
</dbReference>
<evidence type="ECO:0000256" key="2">
    <source>
        <dbReference type="ARBA" id="ARBA00011056"/>
    </source>
</evidence>
<dbReference type="GO" id="GO:0005543">
    <property type="term" value="F:phospholipid binding"/>
    <property type="evidence" value="ECO:0007669"/>
    <property type="project" value="TreeGrafter"/>
</dbReference>
<dbReference type="GO" id="GO:0015031">
    <property type="term" value="P:protein transport"/>
    <property type="evidence" value="ECO:0007669"/>
    <property type="project" value="UniProtKB-KW"/>
</dbReference>
<keyword evidence="14" id="KW-1185">Reference proteome</keyword>
<keyword evidence="7" id="KW-0906">Nuclear pore complex</keyword>
<feature type="region of interest" description="Disordered" evidence="12">
    <location>
        <begin position="287"/>
        <end position="328"/>
    </location>
</feature>
<evidence type="ECO:0000256" key="8">
    <source>
        <dbReference type="ARBA" id="ARBA00023242"/>
    </source>
</evidence>
<evidence type="ECO:0000256" key="3">
    <source>
        <dbReference type="ARBA" id="ARBA00022448"/>
    </source>
</evidence>
<evidence type="ECO:0000256" key="9">
    <source>
        <dbReference type="ARBA" id="ARBA00026227"/>
    </source>
</evidence>
<dbReference type="GO" id="GO:0031369">
    <property type="term" value="F:translation initiation factor binding"/>
    <property type="evidence" value="ECO:0007669"/>
    <property type="project" value="TreeGrafter"/>
</dbReference>
<dbReference type="EMBL" id="JAXUIC010000193">
    <property type="protein sequence ID" value="KAK4549310.1"/>
    <property type="molecule type" value="Genomic_DNA"/>
</dbReference>
<accession>A0AAN7DV05</accession>
<dbReference type="GO" id="GO:0044614">
    <property type="term" value="C:nuclear pore cytoplasmic filaments"/>
    <property type="evidence" value="ECO:0007669"/>
    <property type="project" value="TreeGrafter"/>
</dbReference>
<keyword evidence="3" id="KW-0813">Transport</keyword>
<dbReference type="GO" id="GO:0016973">
    <property type="term" value="P:poly(A)+ mRNA export from nucleus"/>
    <property type="evidence" value="ECO:0007669"/>
    <property type="project" value="InterPro"/>
</dbReference>
<protein>
    <recommendedName>
        <fullName evidence="9">mRNA export factor GLE1</fullName>
    </recommendedName>
    <alternativeName>
        <fullName evidence="10">Nucleoporin GLE1</fullName>
    </alternativeName>
</protein>
<dbReference type="InterPro" id="IPR012476">
    <property type="entry name" value="GLE1"/>
</dbReference>
<evidence type="ECO:0000256" key="5">
    <source>
        <dbReference type="ARBA" id="ARBA00022927"/>
    </source>
</evidence>
<evidence type="ECO:0000256" key="11">
    <source>
        <dbReference type="SAM" id="Coils"/>
    </source>
</evidence>
<keyword evidence="6" id="KW-0811">Translocation</keyword>
<name>A0AAN7DV05_QUERU</name>
<keyword evidence="4" id="KW-0509">mRNA transport</keyword>
<proteinExistence type="inferred from homology"/>
<dbReference type="AlphaFoldDB" id="A0AAN7DV05"/>